<dbReference type="SMART" id="SM00184">
    <property type="entry name" value="RING"/>
    <property type="match status" value="1"/>
</dbReference>
<keyword evidence="9" id="KW-0963">Cytoplasm</keyword>
<comment type="subcellular location">
    <subcellularLocation>
        <location evidence="9">Cytoplasm</location>
    </subcellularLocation>
</comment>
<keyword evidence="4 9" id="KW-0808">Transferase</keyword>
<comment type="similarity">
    <text evidence="3 9">Belongs to the Deltex family.</text>
</comment>
<evidence type="ECO:0000256" key="1">
    <source>
        <dbReference type="ARBA" id="ARBA00000900"/>
    </source>
</evidence>
<dbReference type="PROSITE" id="PS00518">
    <property type="entry name" value="ZF_RING_1"/>
    <property type="match status" value="1"/>
</dbReference>
<keyword evidence="7 9" id="KW-0862">Zinc</keyword>
<dbReference type="Pfam" id="PF13923">
    <property type="entry name" value="zf-C3HC4_2"/>
    <property type="match status" value="1"/>
</dbReference>
<dbReference type="EC" id="2.3.2.27" evidence="9"/>
<dbReference type="InterPro" id="IPR039398">
    <property type="entry name" value="Deltex_fam"/>
</dbReference>
<reference evidence="11" key="1">
    <citation type="submission" date="2019-08" db="EMBL/GenBank/DDBJ databases">
        <title>The improved chromosome-level genome for the pearl oyster Pinctada fucata martensii using PacBio sequencing and Hi-C.</title>
        <authorList>
            <person name="Zheng Z."/>
        </authorList>
    </citation>
    <scope>NUCLEOTIDE SEQUENCE</scope>
    <source>
        <strain evidence="11">ZZ-2019</strain>
        <tissue evidence="11">Adductor muscle</tissue>
    </source>
</reference>
<proteinExistence type="inferred from homology"/>
<dbReference type="InterPro" id="IPR013083">
    <property type="entry name" value="Znf_RING/FYVE/PHD"/>
</dbReference>
<dbReference type="GO" id="GO:0005737">
    <property type="term" value="C:cytoplasm"/>
    <property type="evidence" value="ECO:0007669"/>
    <property type="project" value="UniProtKB-SubCell"/>
</dbReference>
<evidence type="ECO:0000256" key="6">
    <source>
        <dbReference type="ARBA" id="ARBA00022771"/>
    </source>
</evidence>
<keyword evidence="6 8" id="KW-0863">Zinc-finger</keyword>
<dbReference type="InterPro" id="IPR039396">
    <property type="entry name" value="Deltex_C"/>
</dbReference>
<comment type="pathway">
    <text evidence="2 9">Protein modification; protein ubiquitination.</text>
</comment>
<comment type="caution">
    <text evidence="11">The sequence shown here is derived from an EMBL/GenBank/DDBJ whole genome shotgun (WGS) entry which is preliminary data.</text>
</comment>
<dbReference type="PANTHER" id="PTHR12622">
    <property type="entry name" value="DELTEX-RELATED"/>
    <property type="match status" value="1"/>
</dbReference>
<dbReference type="Pfam" id="PF18102">
    <property type="entry name" value="DTC"/>
    <property type="match status" value="1"/>
</dbReference>
<evidence type="ECO:0000256" key="9">
    <source>
        <dbReference type="RuleBase" id="RU367105"/>
    </source>
</evidence>
<dbReference type="GO" id="GO:0016567">
    <property type="term" value="P:protein ubiquitination"/>
    <property type="evidence" value="ECO:0007669"/>
    <property type="project" value="UniProtKB-UniRule"/>
</dbReference>
<dbReference type="GO" id="GO:0007219">
    <property type="term" value="P:Notch signaling pathway"/>
    <property type="evidence" value="ECO:0007669"/>
    <property type="project" value="InterPro"/>
</dbReference>
<dbReference type="GO" id="GO:0061630">
    <property type="term" value="F:ubiquitin protein ligase activity"/>
    <property type="evidence" value="ECO:0007669"/>
    <property type="project" value="UniProtKB-UniRule"/>
</dbReference>
<dbReference type="InterPro" id="IPR039399">
    <property type="entry name" value="Deltex_C_sf"/>
</dbReference>
<dbReference type="Proteomes" id="UP001186944">
    <property type="component" value="Unassembled WGS sequence"/>
</dbReference>
<keyword evidence="12" id="KW-1185">Reference proteome</keyword>
<evidence type="ECO:0000256" key="5">
    <source>
        <dbReference type="ARBA" id="ARBA00022723"/>
    </source>
</evidence>
<dbReference type="Gene3D" id="3.30.390.130">
    <property type="match status" value="1"/>
</dbReference>
<keyword evidence="5 9" id="KW-0479">Metal-binding</keyword>
<gene>
    <name evidence="11" type="ORF">FSP39_010496</name>
</gene>
<evidence type="ECO:0000256" key="2">
    <source>
        <dbReference type="ARBA" id="ARBA00004906"/>
    </source>
</evidence>
<evidence type="ECO:0000256" key="7">
    <source>
        <dbReference type="ARBA" id="ARBA00022833"/>
    </source>
</evidence>
<evidence type="ECO:0000256" key="3">
    <source>
        <dbReference type="ARBA" id="ARBA00009413"/>
    </source>
</evidence>
<accession>A0AA89C563</accession>
<dbReference type="SUPFAM" id="SSF57850">
    <property type="entry name" value="RING/U-box"/>
    <property type="match status" value="1"/>
</dbReference>
<evidence type="ECO:0000259" key="10">
    <source>
        <dbReference type="PROSITE" id="PS50089"/>
    </source>
</evidence>
<feature type="domain" description="RING-type" evidence="10">
    <location>
        <begin position="19"/>
        <end position="57"/>
    </location>
</feature>
<dbReference type="GO" id="GO:0008270">
    <property type="term" value="F:zinc ion binding"/>
    <property type="evidence" value="ECO:0007669"/>
    <property type="project" value="UniProtKB-KW"/>
</dbReference>
<dbReference type="PROSITE" id="PS50089">
    <property type="entry name" value="ZF_RING_2"/>
    <property type="match status" value="1"/>
</dbReference>
<comment type="catalytic activity">
    <reaction evidence="1 9">
        <text>S-ubiquitinyl-[E2 ubiquitin-conjugating enzyme]-L-cysteine + [acceptor protein]-L-lysine = [E2 ubiquitin-conjugating enzyme]-L-cysteine + N(6)-ubiquitinyl-[acceptor protein]-L-lysine.</text>
        <dbReference type="EC" id="2.3.2.27"/>
    </reaction>
</comment>
<name>A0AA89C563_PINIB</name>
<sequence length="212" mass="23816">MEVDLPCAANVTKDEDGNCVICLDEKTNAKTLHKCSHSFCSVCIEQQFKYKPQCPVCFTAYGKMTGNQPDGQMSLKRDSRHHLPGYQEFGIIRVSYIFPDGIQKDIHPNPGQKYYGTSRMGYLPDNQEGVKVAKLLWVAFDRKLVFTVGRSRTTGQDNVVTWNDIHHKTSIDGGPHNFGYPDPTYLSRVLEELAAKGVTDQDLGEVNESVIR</sequence>
<dbReference type="CDD" id="cd09633">
    <property type="entry name" value="Deltex_C"/>
    <property type="match status" value="1"/>
</dbReference>
<dbReference type="AlphaFoldDB" id="A0AA89C563"/>
<dbReference type="Gene3D" id="3.30.40.10">
    <property type="entry name" value="Zinc/RING finger domain, C3HC4 (zinc finger)"/>
    <property type="match status" value="1"/>
</dbReference>
<dbReference type="InterPro" id="IPR017907">
    <property type="entry name" value="Znf_RING_CS"/>
</dbReference>
<organism evidence="11 12">
    <name type="scientific">Pinctada imbricata</name>
    <name type="common">Atlantic pearl-oyster</name>
    <name type="synonym">Pinctada martensii</name>
    <dbReference type="NCBI Taxonomy" id="66713"/>
    <lineage>
        <taxon>Eukaryota</taxon>
        <taxon>Metazoa</taxon>
        <taxon>Spiralia</taxon>
        <taxon>Lophotrochozoa</taxon>
        <taxon>Mollusca</taxon>
        <taxon>Bivalvia</taxon>
        <taxon>Autobranchia</taxon>
        <taxon>Pteriomorphia</taxon>
        <taxon>Pterioida</taxon>
        <taxon>Pterioidea</taxon>
        <taxon>Pteriidae</taxon>
        <taxon>Pinctada</taxon>
    </lineage>
</organism>
<evidence type="ECO:0000256" key="4">
    <source>
        <dbReference type="ARBA" id="ARBA00022679"/>
    </source>
</evidence>
<protein>
    <recommendedName>
        <fullName evidence="9">E3 ubiquitin-protein ligase</fullName>
        <ecNumber evidence="9">2.3.2.27</ecNumber>
    </recommendedName>
</protein>
<dbReference type="InterPro" id="IPR001841">
    <property type="entry name" value="Znf_RING"/>
</dbReference>
<evidence type="ECO:0000256" key="8">
    <source>
        <dbReference type="PROSITE-ProRule" id="PRU00175"/>
    </source>
</evidence>
<evidence type="ECO:0000313" key="11">
    <source>
        <dbReference type="EMBL" id="KAK3095117.1"/>
    </source>
</evidence>
<dbReference type="EMBL" id="VSWD01000008">
    <property type="protein sequence ID" value="KAK3095117.1"/>
    <property type="molecule type" value="Genomic_DNA"/>
</dbReference>
<evidence type="ECO:0000313" key="12">
    <source>
        <dbReference type="Proteomes" id="UP001186944"/>
    </source>
</evidence>